<keyword evidence="2" id="KW-1185">Reference proteome</keyword>
<gene>
    <name evidence="1" type="ORF">JE024_17915</name>
</gene>
<name>A0ABS2USP2_9ACTN</name>
<dbReference type="Proteomes" id="UP000664109">
    <property type="component" value="Unassembled WGS sequence"/>
</dbReference>
<organism evidence="1 2">
    <name type="scientific">Streptomyces zhihengii</name>
    <dbReference type="NCBI Taxonomy" id="1818004"/>
    <lineage>
        <taxon>Bacteria</taxon>
        <taxon>Bacillati</taxon>
        <taxon>Actinomycetota</taxon>
        <taxon>Actinomycetes</taxon>
        <taxon>Kitasatosporales</taxon>
        <taxon>Streptomycetaceae</taxon>
        <taxon>Streptomyces</taxon>
    </lineage>
</organism>
<dbReference type="EMBL" id="JAFEJA010000001">
    <property type="protein sequence ID" value="MBM9620586.1"/>
    <property type="molecule type" value="Genomic_DNA"/>
</dbReference>
<protein>
    <recommendedName>
        <fullName evidence="3">Apea-like HEPN domain-containing protein</fullName>
    </recommendedName>
</protein>
<evidence type="ECO:0008006" key="3">
    <source>
        <dbReference type="Google" id="ProtNLM"/>
    </source>
</evidence>
<comment type="caution">
    <text evidence="1">The sequence shown here is derived from an EMBL/GenBank/DDBJ whole genome shotgun (WGS) entry which is preliminary data.</text>
</comment>
<reference evidence="1 2" key="1">
    <citation type="journal article" date="2016" name="Arch. Microbiol.">
        <title>Streptomyces zhihengii sp. nov., isolated from rhizospheric soil of Psammosilene tunicoides.</title>
        <authorList>
            <person name="Huang M.J."/>
            <person name="Fei J.J."/>
            <person name="Salam N."/>
            <person name="Kim C.J."/>
            <person name="Hozzein W.N."/>
            <person name="Xiao M."/>
            <person name="Huang H.Q."/>
            <person name="Li W.J."/>
        </authorList>
    </citation>
    <scope>NUCLEOTIDE SEQUENCE [LARGE SCALE GENOMIC DNA]</scope>
    <source>
        <strain evidence="1 2">YIM T102</strain>
    </source>
</reference>
<accession>A0ABS2USP2</accession>
<evidence type="ECO:0000313" key="2">
    <source>
        <dbReference type="Proteomes" id="UP000664109"/>
    </source>
</evidence>
<sequence>MEKIHSKATELTLAAAAEVRSPGNPEPWDYGWCVETYRHSRQASISSPNGPVSLSEEGVMKLEELHELLAKQAQVRDRWSLEELWGYLATLVTSVHATKEREDKAREFLACIIYTEPSLVVFPVSNVAWEGAPLRIGKKNVIGNLNDAFVEEVQQLGGRAQNHKAQVGSYINQLKHRQPRVGFAALVPGQRGMARSQAERNLQLVVDLTMLLVTEKSERNLWSLRGDTNRPGVRGITLDRKVVEVGLRESGDDVELYSSPLLIDALGRHGGVSWRSEDPIPLMDLLQGDFLRSAVERCLIQENSFLRRLHVAARWFAESYWASAQDDAALAAGVALDALLGSKSALPGRAMKERYALLEEDPGIRSKRAKEYEEIYAVRSVVAHGGETRKLSEGNFLRDMQDSVTWAAWRLLEAHSTFSVSTEKELESLLEDLRWGTRQWPANESSE</sequence>
<proteinExistence type="predicted"/>
<dbReference type="RefSeq" id="WP_205374562.1">
    <property type="nucleotide sequence ID" value="NZ_JAFEJA010000001.1"/>
</dbReference>
<evidence type="ECO:0000313" key="1">
    <source>
        <dbReference type="EMBL" id="MBM9620586.1"/>
    </source>
</evidence>